<dbReference type="PROSITE" id="PS50056">
    <property type="entry name" value="TYR_PHOSPHATASE_2"/>
    <property type="match status" value="1"/>
</dbReference>
<feature type="region of interest" description="Disordered" evidence="3">
    <location>
        <begin position="989"/>
        <end position="1018"/>
    </location>
</feature>
<feature type="compositionally biased region" description="Low complexity" evidence="3">
    <location>
        <begin position="74"/>
        <end position="113"/>
    </location>
</feature>
<dbReference type="Gene3D" id="3.40.250.10">
    <property type="entry name" value="Rhodanese-like domain"/>
    <property type="match status" value="1"/>
</dbReference>
<dbReference type="EMBL" id="RSCD01000015">
    <property type="protein sequence ID" value="RSH88966.1"/>
    <property type="molecule type" value="Genomic_DNA"/>
</dbReference>
<dbReference type="EC" id="3.1.3.48" evidence="2"/>
<dbReference type="CDD" id="cd18533">
    <property type="entry name" value="PTP_fungal"/>
    <property type="match status" value="1"/>
</dbReference>
<feature type="compositionally biased region" description="Acidic residues" evidence="3">
    <location>
        <begin position="30"/>
        <end position="40"/>
    </location>
</feature>
<dbReference type="OrthoDB" id="6058203at2759"/>
<feature type="compositionally biased region" description="Polar residues" evidence="3">
    <location>
        <begin position="570"/>
        <end position="606"/>
    </location>
</feature>
<feature type="compositionally biased region" description="Polar residues" evidence="3">
    <location>
        <begin position="1094"/>
        <end position="1104"/>
    </location>
</feature>
<dbReference type="SMART" id="SM00194">
    <property type="entry name" value="PTPc"/>
    <property type="match status" value="1"/>
</dbReference>
<dbReference type="SUPFAM" id="SSF52821">
    <property type="entry name" value="Rhodanese/Cell cycle control phosphatase"/>
    <property type="match status" value="1"/>
</dbReference>
<gene>
    <name evidence="7" type="ORF">EHS25_002628</name>
</gene>
<feature type="domain" description="Tyrosine-protein phosphatase" evidence="4">
    <location>
        <begin position="752"/>
        <end position="991"/>
    </location>
</feature>
<feature type="domain" description="Tyrosine specific protein phosphatases" evidence="5">
    <location>
        <begin position="931"/>
        <end position="985"/>
    </location>
</feature>
<dbReference type="InterPro" id="IPR036873">
    <property type="entry name" value="Rhodanese-like_dom_sf"/>
</dbReference>
<dbReference type="PROSITE" id="PS50055">
    <property type="entry name" value="TYR_PHOSPHATASE_PTP"/>
    <property type="match status" value="1"/>
</dbReference>
<dbReference type="GO" id="GO:0004725">
    <property type="term" value="F:protein tyrosine phosphatase activity"/>
    <property type="evidence" value="ECO:0007669"/>
    <property type="project" value="UniProtKB-EC"/>
</dbReference>
<comment type="similarity">
    <text evidence="1">Belongs to the protein-tyrosine phosphatase family. Non-receptor class subfamily.</text>
</comment>
<feature type="compositionally biased region" description="Low complexity" evidence="3">
    <location>
        <begin position="1080"/>
        <end position="1093"/>
    </location>
</feature>
<feature type="region of interest" description="Disordered" evidence="3">
    <location>
        <begin position="30"/>
        <end position="273"/>
    </location>
</feature>
<dbReference type="Proteomes" id="UP000279259">
    <property type="component" value="Unassembled WGS sequence"/>
</dbReference>
<dbReference type="PROSITE" id="PS00383">
    <property type="entry name" value="TYR_PHOSPHATASE_1"/>
    <property type="match status" value="1"/>
</dbReference>
<dbReference type="STRING" id="1890683.A0A427YD13"/>
<dbReference type="PANTHER" id="PTHR19134:SF561">
    <property type="entry name" value="PROTEIN TYROSINE PHOSPHATASE 36E, ISOFORM A"/>
    <property type="match status" value="1"/>
</dbReference>
<evidence type="ECO:0000259" key="5">
    <source>
        <dbReference type="PROSITE" id="PS50056"/>
    </source>
</evidence>
<reference evidence="7 8" key="1">
    <citation type="submission" date="2018-11" db="EMBL/GenBank/DDBJ databases">
        <title>Genome sequence of Saitozyma podzolica DSM 27192.</title>
        <authorList>
            <person name="Aliyu H."/>
            <person name="Gorte O."/>
            <person name="Ochsenreither K."/>
        </authorList>
    </citation>
    <scope>NUCLEOTIDE SEQUENCE [LARGE SCALE GENOMIC DNA]</scope>
    <source>
        <strain evidence="7 8">DSM 27192</strain>
    </source>
</reference>
<dbReference type="InterPro" id="IPR003595">
    <property type="entry name" value="Tyr_Pase_cat"/>
</dbReference>
<feature type="region of interest" description="Disordered" evidence="3">
    <location>
        <begin position="1069"/>
        <end position="1109"/>
    </location>
</feature>
<keyword evidence="8" id="KW-1185">Reference proteome</keyword>
<feature type="compositionally biased region" description="Low complexity" evidence="3">
    <location>
        <begin position="346"/>
        <end position="371"/>
    </location>
</feature>
<evidence type="ECO:0000259" key="6">
    <source>
        <dbReference type="PROSITE" id="PS50206"/>
    </source>
</evidence>
<organism evidence="7 8">
    <name type="scientific">Saitozyma podzolica</name>
    <dbReference type="NCBI Taxonomy" id="1890683"/>
    <lineage>
        <taxon>Eukaryota</taxon>
        <taxon>Fungi</taxon>
        <taxon>Dikarya</taxon>
        <taxon>Basidiomycota</taxon>
        <taxon>Agaricomycotina</taxon>
        <taxon>Tremellomycetes</taxon>
        <taxon>Tremellales</taxon>
        <taxon>Trimorphomycetaceae</taxon>
        <taxon>Saitozyma</taxon>
    </lineage>
</organism>
<dbReference type="InterPro" id="IPR000242">
    <property type="entry name" value="PTP_cat"/>
</dbReference>
<feature type="region of interest" description="Disordered" evidence="3">
    <location>
        <begin position="1261"/>
        <end position="1387"/>
    </location>
</feature>
<dbReference type="SMART" id="SM00404">
    <property type="entry name" value="PTPc_motif"/>
    <property type="match status" value="1"/>
</dbReference>
<comment type="caution">
    <text evidence="7">The sequence shown here is derived from an EMBL/GenBank/DDBJ whole genome shotgun (WGS) entry which is preliminary data.</text>
</comment>
<proteinExistence type="inferred from homology"/>
<dbReference type="InterPro" id="IPR050348">
    <property type="entry name" value="Protein-Tyr_Phosphatase"/>
</dbReference>
<dbReference type="PRINTS" id="PR00700">
    <property type="entry name" value="PRTYPHPHTASE"/>
</dbReference>
<feature type="compositionally biased region" description="Basic and acidic residues" evidence="3">
    <location>
        <begin position="1137"/>
        <end position="1152"/>
    </location>
</feature>
<evidence type="ECO:0000313" key="8">
    <source>
        <dbReference type="Proteomes" id="UP000279259"/>
    </source>
</evidence>
<feature type="compositionally biased region" description="Polar residues" evidence="3">
    <location>
        <begin position="700"/>
        <end position="710"/>
    </location>
</feature>
<name>A0A427YD13_9TREE</name>
<accession>A0A427YD13</accession>
<dbReference type="InterPro" id="IPR029021">
    <property type="entry name" value="Prot-tyrosine_phosphatase-like"/>
</dbReference>
<feature type="compositionally biased region" description="Low complexity" evidence="3">
    <location>
        <begin position="1283"/>
        <end position="1297"/>
    </location>
</feature>
<dbReference type="InterPro" id="IPR001763">
    <property type="entry name" value="Rhodanese-like_dom"/>
</dbReference>
<feature type="region of interest" description="Disordered" evidence="3">
    <location>
        <begin position="568"/>
        <end position="617"/>
    </location>
</feature>
<feature type="compositionally biased region" description="Low complexity" evidence="3">
    <location>
        <begin position="539"/>
        <end position="552"/>
    </location>
</feature>
<evidence type="ECO:0000256" key="1">
    <source>
        <dbReference type="ARBA" id="ARBA00009649"/>
    </source>
</evidence>
<evidence type="ECO:0000313" key="7">
    <source>
        <dbReference type="EMBL" id="RSH88966.1"/>
    </source>
</evidence>
<evidence type="ECO:0000256" key="2">
    <source>
        <dbReference type="ARBA" id="ARBA00013064"/>
    </source>
</evidence>
<feature type="region of interest" description="Disordered" evidence="3">
    <location>
        <begin position="1121"/>
        <end position="1218"/>
    </location>
</feature>
<feature type="region of interest" description="Disordered" evidence="3">
    <location>
        <begin position="346"/>
        <end position="373"/>
    </location>
</feature>
<dbReference type="SUPFAM" id="SSF52799">
    <property type="entry name" value="(Phosphotyrosine protein) phosphatases II"/>
    <property type="match status" value="1"/>
</dbReference>
<evidence type="ECO:0000256" key="3">
    <source>
        <dbReference type="SAM" id="MobiDB-lite"/>
    </source>
</evidence>
<feature type="region of interest" description="Disordered" evidence="3">
    <location>
        <begin position="492"/>
        <end position="552"/>
    </location>
</feature>
<dbReference type="PROSITE" id="PS50206">
    <property type="entry name" value="RHODANESE_3"/>
    <property type="match status" value="1"/>
</dbReference>
<dbReference type="PANTHER" id="PTHR19134">
    <property type="entry name" value="RECEPTOR-TYPE TYROSINE-PROTEIN PHOSPHATASE"/>
    <property type="match status" value="1"/>
</dbReference>
<feature type="compositionally biased region" description="Basic and acidic residues" evidence="3">
    <location>
        <begin position="41"/>
        <end position="51"/>
    </location>
</feature>
<evidence type="ECO:0000259" key="4">
    <source>
        <dbReference type="PROSITE" id="PS50055"/>
    </source>
</evidence>
<feature type="compositionally biased region" description="Low complexity" evidence="3">
    <location>
        <begin position="140"/>
        <end position="166"/>
    </location>
</feature>
<feature type="compositionally biased region" description="Low complexity" evidence="3">
    <location>
        <begin position="245"/>
        <end position="262"/>
    </location>
</feature>
<feature type="domain" description="Rhodanese" evidence="6">
    <location>
        <begin position="380"/>
        <end position="495"/>
    </location>
</feature>
<feature type="compositionally biased region" description="Polar residues" evidence="3">
    <location>
        <begin position="1324"/>
        <end position="1334"/>
    </location>
</feature>
<sequence>MRETIPSIADPVKAINYPNKADKFTPMDAEMEVEQAEEEREASGRAEEHQQAKRSVPLGNTGLAMGDRDRVPRSSSFNFNFPSSSNSESATATATASASASASGSKDNGNGSSPAPATTPMRRRSGAPMSIPNFPLANEPRTSATSTSFSPSPNNSPKGSSPFRSPFSPPNSTPARPGGLAPPPQPFAASSPWHTLAATSGAPTPSLDGPGRSSPHLGGPFEKLNLGGSWSGGNLWGDVSDDQSGDAAASSHATAGAAPFKAGAGGAGGVPGMSADMLARYRAMAGKASAQGTNGKGMDHGLPDRAVTAEVPAAPKPSLPAALTKRRASFPKNVLGTLTPPAFAHLSKSPSPLASEASSSSPGPSTLQPLSASQLAPLVSRSSTLILDLRPPSSFQDSHLASSHSLPIPSTLLRRPAFNTARLINMLASPSKEEVARWREKSDIVLIDADSGSAPDGSVIQGLAGKFEREDFSGHVWFVRGGHAAAEAAGLPMVSDESDEEEDDDAEAASLAPTDNSLPAMTPPGSLKAGKLGRRAFQSGSTGSGRPSRTGSAADLLVETPALSLRSDPFATSVSGSSMSERPSRLNLASRSQASLVSNASTTSSRRVPDAKLQPANPFFDNIRQNLELSHGGITERISLGVPEEAKRRAHELPAFLAELVEMPEDDSAEKLAQQFYQIELGEQKRLQAVMDWHSNGSGANLATGTATEWQEQKEKDEGELERLRSWDAGAVSPAGEYFPFSITAGVERGTKNRYKNIWPYDFSRVRLETPTDDDSDYINASFVQPRGTSRRYIATQGPLDATYRDFWTLVWEQNVRVIVMLTKQFEGGLLKCGNYWGDQQYGPLRVHLVSQTGGEDHVQQQTTGFDFGMAAVTPREDESEDVESNIRRTFVLTHDQYKDQPPRTIIQIQCVAWPDFDVPDNPDILLSLIKDTDNAVEEAMNRPCDNRADLAPVLVHCSAGVGRTGSFIIVDAMLDALRREIKNARGDAFEEPDKVPRLPTLSSEPQPAPASVKAGGNFSSGASSSSSYYYAPSAAGSGGSGSGKSVSFVNTPAHIPSLPQHRPQMFSYSTTLSSSPYHSTPESTITPSSSNTASDTNKSSGSASKKLDTKAANAVADAAGIKQETEGSGMDVDSPAADKELGGPSHDERFTKYRGSVAPSMSSSEGDPKRRPSLASTFASSEKVMSETGRADLQMPKPIIKSNVRHRTPSPISDMDNPVQSVLEGMRVQRMSLVQSLRQFVFVHRAIIHNYLAMVDDEADTDTNRGSTVSDSEPAGSFSRGSTAPTTSLSTTAPSSVVGAEDESHQKRRASPTELQPEWPVTAGTTLPNSGTGELSRRASVKRLKAGEALEMGTGGGTASTNTAPSSPGRPASRRRGSRLGLTDEK</sequence>
<feature type="compositionally biased region" description="Low complexity" evidence="3">
    <location>
        <begin position="1360"/>
        <end position="1372"/>
    </location>
</feature>
<feature type="compositionally biased region" description="Polar residues" evidence="3">
    <location>
        <begin position="1069"/>
        <end position="1079"/>
    </location>
</feature>
<feature type="region of interest" description="Disordered" evidence="3">
    <location>
        <begin position="700"/>
        <end position="719"/>
    </location>
</feature>
<feature type="compositionally biased region" description="Acidic residues" evidence="3">
    <location>
        <begin position="496"/>
        <end position="507"/>
    </location>
</feature>
<dbReference type="InterPro" id="IPR016130">
    <property type="entry name" value="Tyr_Pase_AS"/>
</dbReference>
<protein>
    <recommendedName>
        <fullName evidence="2">protein-tyrosine-phosphatase</fullName>
        <ecNumber evidence="2">3.1.3.48</ecNumber>
    </recommendedName>
</protein>
<dbReference type="Pfam" id="PF00102">
    <property type="entry name" value="Y_phosphatase"/>
    <property type="match status" value="1"/>
</dbReference>
<dbReference type="InterPro" id="IPR000387">
    <property type="entry name" value="Tyr_Pase_dom"/>
</dbReference>
<dbReference type="Gene3D" id="3.90.190.10">
    <property type="entry name" value="Protein tyrosine phosphatase superfamily"/>
    <property type="match status" value="1"/>
</dbReference>